<proteinExistence type="predicted"/>
<keyword evidence="1" id="KW-0808">Transferase</keyword>
<comment type="caution">
    <text evidence="1">The sequence shown here is derived from an EMBL/GenBank/DDBJ whole genome shotgun (WGS) entry which is preliminary data.</text>
</comment>
<name>M6UM95_9LEPT</name>
<dbReference type="EC" id="2.7.7.-" evidence="1"/>
<dbReference type="CDD" id="cd02513">
    <property type="entry name" value="CMP-NeuAc_Synthase"/>
    <property type="match status" value="1"/>
</dbReference>
<organism evidence="1 2">
    <name type="scientific">Leptospira santarosai str. ZUN179</name>
    <dbReference type="NCBI Taxonomy" id="1049985"/>
    <lineage>
        <taxon>Bacteria</taxon>
        <taxon>Pseudomonadati</taxon>
        <taxon>Spirochaetota</taxon>
        <taxon>Spirochaetia</taxon>
        <taxon>Leptospirales</taxon>
        <taxon>Leptospiraceae</taxon>
        <taxon>Leptospira</taxon>
    </lineage>
</organism>
<evidence type="ECO:0000313" key="2">
    <source>
        <dbReference type="Proteomes" id="UP000012160"/>
    </source>
</evidence>
<sequence>MNDLTLMDCIAIIPARGGSKRLPKKNLLPLIDKPLIRWTIDEAKESGIFERIIVTSDDEEILEISKQSGVDFVKRPTEISTDISTTYEAILHLLECQKKNNLFPSHFVVLQPTSPLRTAEDIKNAYQEFINSKADSLISVCITEHSPLWSNTLNETLSMDRFLDKNILNVRSQDLPTYYRINGAIYMAKTQSYVNHKGFFMPNSRAFIMPQERSIDIDSLLDFQIVETILRQ</sequence>
<dbReference type="Pfam" id="PF02348">
    <property type="entry name" value="CTP_transf_3"/>
    <property type="match status" value="1"/>
</dbReference>
<accession>M6UM95</accession>
<dbReference type="AlphaFoldDB" id="M6UM95"/>
<protein>
    <submittedName>
        <fullName evidence="1">Cytidylyltransferase</fullName>
        <ecNumber evidence="1">2.7.7.-</ecNumber>
    </submittedName>
</protein>
<dbReference type="InterPro" id="IPR029044">
    <property type="entry name" value="Nucleotide-diphossugar_trans"/>
</dbReference>
<dbReference type="RefSeq" id="WP_004485923.1">
    <property type="nucleotide sequence ID" value="NZ_AHOQ02000029.1"/>
</dbReference>
<dbReference type="PANTHER" id="PTHR21485">
    <property type="entry name" value="HAD SUPERFAMILY MEMBERS CMAS AND KDSC"/>
    <property type="match status" value="1"/>
</dbReference>
<dbReference type="GO" id="GO:0008781">
    <property type="term" value="F:N-acylneuraminate cytidylyltransferase activity"/>
    <property type="evidence" value="ECO:0007669"/>
    <property type="project" value="TreeGrafter"/>
</dbReference>
<reference evidence="1 2" key="1">
    <citation type="submission" date="2013-01" db="EMBL/GenBank/DDBJ databases">
        <authorList>
            <person name="Harkins D.M."/>
            <person name="Durkin A.S."/>
            <person name="Brinkac L.M."/>
            <person name="Haft D.H."/>
            <person name="Selengut J.D."/>
            <person name="Sanka R."/>
            <person name="DePew J."/>
            <person name="Purushe J."/>
            <person name="Matthias M.A."/>
            <person name="Vinetz J.M."/>
            <person name="Sutton G.G."/>
            <person name="Nierman W.C."/>
            <person name="Fouts D.E."/>
        </authorList>
    </citation>
    <scope>NUCLEOTIDE SEQUENCE [LARGE SCALE GENOMIC DNA]</scope>
    <source>
        <strain evidence="1 2">ZUN179</strain>
    </source>
</reference>
<keyword evidence="1" id="KW-0548">Nucleotidyltransferase</keyword>
<dbReference type="InterPro" id="IPR050793">
    <property type="entry name" value="CMP-NeuNAc_synthase"/>
</dbReference>
<dbReference type="InterPro" id="IPR003329">
    <property type="entry name" value="Cytidylyl_trans"/>
</dbReference>
<evidence type="ECO:0000313" key="1">
    <source>
        <dbReference type="EMBL" id="EMO45700.1"/>
    </source>
</evidence>
<gene>
    <name evidence="1" type="ORF">LEP1GSC187_1497</name>
</gene>
<dbReference type="PANTHER" id="PTHR21485:SF6">
    <property type="entry name" value="N-ACYLNEURAMINATE CYTIDYLYLTRANSFERASE-RELATED"/>
    <property type="match status" value="1"/>
</dbReference>
<dbReference type="Proteomes" id="UP000012160">
    <property type="component" value="Unassembled WGS sequence"/>
</dbReference>
<dbReference type="Gene3D" id="3.90.550.10">
    <property type="entry name" value="Spore Coat Polysaccharide Biosynthesis Protein SpsA, Chain A"/>
    <property type="match status" value="1"/>
</dbReference>
<dbReference type="SUPFAM" id="SSF53448">
    <property type="entry name" value="Nucleotide-diphospho-sugar transferases"/>
    <property type="match status" value="1"/>
</dbReference>
<dbReference type="EMBL" id="AHOQ02000029">
    <property type="protein sequence ID" value="EMO45700.1"/>
    <property type="molecule type" value="Genomic_DNA"/>
</dbReference>